<keyword evidence="1" id="KW-0472">Membrane</keyword>
<name>A0A4Y3RSK9_9ACTN</name>
<feature type="transmembrane region" description="Helical" evidence="1">
    <location>
        <begin position="114"/>
        <end position="135"/>
    </location>
</feature>
<evidence type="ECO:0008006" key="4">
    <source>
        <dbReference type="Google" id="ProtNLM"/>
    </source>
</evidence>
<comment type="caution">
    <text evidence="2">The sequence shown here is derived from an EMBL/GenBank/DDBJ whole genome shotgun (WGS) entry which is preliminary data.</text>
</comment>
<dbReference type="EMBL" id="BJMN01000048">
    <property type="protein sequence ID" value="GEB60881.1"/>
    <property type="molecule type" value="Genomic_DNA"/>
</dbReference>
<gene>
    <name evidence="2" type="ORF">SGA01_64860</name>
</gene>
<feature type="transmembrane region" description="Helical" evidence="1">
    <location>
        <begin position="12"/>
        <end position="33"/>
    </location>
</feature>
<evidence type="ECO:0000313" key="3">
    <source>
        <dbReference type="Proteomes" id="UP000315226"/>
    </source>
</evidence>
<feature type="transmembrane region" description="Helical" evidence="1">
    <location>
        <begin position="81"/>
        <end position="102"/>
    </location>
</feature>
<keyword evidence="3" id="KW-1185">Reference proteome</keyword>
<feature type="transmembrane region" description="Helical" evidence="1">
    <location>
        <begin position="45"/>
        <end position="69"/>
    </location>
</feature>
<dbReference type="RefSeq" id="WP_141300924.1">
    <property type="nucleotide sequence ID" value="NZ_BJMN01000048.1"/>
</dbReference>
<sequence>MTPLFLRRAGAAILGLEVAYLLLMQLSMAVFMVDTSEIDHTESAGSGALLFLGAEAAAVLVLLWAAALLALPSFADKGPTWARVAGLGLATAVQVLGAWSATANALAQDAGPDVVINGVMVLFAVIASAACLLGLRGEFRRTELTATA</sequence>
<organism evidence="2 3">
    <name type="scientific">Streptomyces gardneri</name>
    <dbReference type="NCBI Taxonomy" id="66892"/>
    <lineage>
        <taxon>Bacteria</taxon>
        <taxon>Bacillati</taxon>
        <taxon>Actinomycetota</taxon>
        <taxon>Actinomycetes</taxon>
        <taxon>Kitasatosporales</taxon>
        <taxon>Streptomycetaceae</taxon>
        <taxon>Streptomyces</taxon>
    </lineage>
</organism>
<evidence type="ECO:0000313" key="2">
    <source>
        <dbReference type="EMBL" id="GEB60881.1"/>
    </source>
</evidence>
<protein>
    <recommendedName>
        <fullName evidence="4">DUF2975 domain-containing protein</fullName>
    </recommendedName>
</protein>
<keyword evidence="1" id="KW-0812">Transmembrane</keyword>
<dbReference type="OrthoDB" id="9858177at2"/>
<dbReference type="AlphaFoldDB" id="A0A4Y3RSK9"/>
<dbReference type="Proteomes" id="UP000315226">
    <property type="component" value="Unassembled WGS sequence"/>
</dbReference>
<keyword evidence="1" id="KW-1133">Transmembrane helix</keyword>
<evidence type="ECO:0000256" key="1">
    <source>
        <dbReference type="SAM" id="Phobius"/>
    </source>
</evidence>
<proteinExistence type="predicted"/>
<accession>A0A4Y3RSK9</accession>
<reference evidence="2 3" key="1">
    <citation type="submission" date="2019-06" db="EMBL/GenBank/DDBJ databases">
        <title>Whole genome shotgun sequence of Streptomyces gardneri NBRC 12865.</title>
        <authorList>
            <person name="Hosoyama A."/>
            <person name="Uohara A."/>
            <person name="Ohji S."/>
            <person name="Ichikawa N."/>
        </authorList>
    </citation>
    <scope>NUCLEOTIDE SEQUENCE [LARGE SCALE GENOMIC DNA]</scope>
    <source>
        <strain evidence="2 3">NBRC 12865</strain>
    </source>
</reference>